<comment type="caution">
    <text evidence="1">The sequence shown here is derived from an EMBL/GenBank/DDBJ whole genome shotgun (WGS) entry which is preliminary data.</text>
</comment>
<evidence type="ECO:0000313" key="1">
    <source>
        <dbReference type="EMBL" id="RMU47183.1"/>
    </source>
</evidence>
<gene>
    <name evidence="1" type="ORF">ALP29_201304</name>
</gene>
<name>A0A3M5UNR4_PSESX</name>
<reference evidence="1 2" key="1">
    <citation type="submission" date="2018-08" db="EMBL/GenBank/DDBJ databases">
        <title>Recombination of ecologically and evolutionarily significant loci maintains genetic cohesion in the Pseudomonas syringae species complex.</title>
        <authorList>
            <person name="Dillon M."/>
            <person name="Thakur S."/>
            <person name="Almeida R.N.D."/>
            <person name="Weir B.S."/>
            <person name="Guttman D.S."/>
        </authorList>
    </citation>
    <scope>NUCLEOTIDE SEQUENCE [LARGE SCALE GENOMIC DNA]</scope>
    <source>
        <strain evidence="1 2">ICMP 14479</strain>
    </source>
</reference>
<dbReference type="AlphaFoldDB" id="A0A3M5UNR4"/>
<organism evidence="1 2">
    <name type="scientific">Pseudomonas syringae pv. avii</name>
    <dbReference type="NCBI Taxonomy" id="663959"/>
    <lineage>
        <taxon>Bacteria</taxon>
        <taxon>Pseudomonadati</taxon>
        <taxon>Pseudomonadota</taxon>
        <taxon>Gammaproteobacteria</taxon>
        <taxon>Pseudomonadales</taxon>
        <taxon>Pseudomonadaceae</taxon>
        <taxon>Pseudomonas</taxon>
        <taxon>Pseudomonas syringae</taxon>
    </lineage>
</organism>
<dbReference type="Proteomes" id="UP000280395">
    <property type="component" value="Unassembled WGS sequence"/>
</dbReference>
<dbReference type="EMBL" id="RBUA01001234">
    <property type="protein sequence ID" value="RMU47183.1"/>
    <property type="molecule type" value="Genomic_DNA"/>
</dbReference>
<accession>A0A3M5UNR4</accession>
<evidence type="ECO:0000313" key="2">
    <source>
        <dbReference type="Proteomes" id="UP000280395"/>
    </source>
</evidence>
<proteinExistence type="predicted"/>
<protein>
    <submittedName>
        <fullName evidence="1">Uncharacterized protein</fullName>
    </submittedName>
</protein>
<sequence length="70" mass="7619">MKMIISRIKGAALAVACVCERTAVMAGSLRKRCEWAWCQVRQSESFAVGPQVAAIEKALAQGQITPTKIR</sequence>